<name>A0A8J6NN79_9BACT</name>
<dbReference type="PANTHER" id="PTHR43065">
    <property type="entry name" value="SENSOR HISTIDINE KINASE"/>
    <property type="match status" value="1"/>
</dbReference>
<dbReference type="Pfam" id="PF00512">
    <property type="entry name" value="HisKA"/>
    <property type="match status" value="1"/>
</dbReference>
<dbReference type="SMART" id="SM00388">
    <property type="entry name" value="HisKA"/>
    <property type="match status" value="1"/>
</dbReference>
<evidence type="ECO:0000256" key="2">
    <source>
        <dbReference type="ARBA" id="ARBA00012438"/>
    </source>
</evidence>
<comment type="catalytic activity">
    <reaction evidence="1">
        <text>ATP + protein L-histidine = ADP + protein N-phospho-L-histidine.</text>
        <dbReference type="EC" id="2.7.13.3"/>
    </reaction>
</comment>
<proteinExistence type="predicted"/>
<dbReference type="CDD" id="cd00082">
    <property type="entry name" value="HisKA"/>
    <property type="match status" value="1"/>
</dbReference>
<dbReference type="PRINTS" id="PR00344">
    <property type="entry name" value="BCTRLSENSOR"/>
</dbReference>
<keyword evidence="5" id="KW-0547">Nucleotide-binding</keyword>
<evidence type="ECO:0000313" key="12">
    <source>
        <dbReference type="Proteomes" id="UP000603434"/>
    </source>
</evidence>
<sequence>MAERNWRQHLTKSIFQFEGKEASPDRYRILRRNIVILMMLVTIVPLTLMAVINYHQYRTSLKDEIINPMRNISSKTKHSFELFLEEKLSNVRFIASAYSFKDLADSKTLARIFRVLKQEFGGFVDLGLIDCNGIQISYAGPYDLLGKNYAEQTWFEEVEVRGVYISDVFMGYRKFPHIAIAVQLAGEDCDGCVLRVTIDTTLFDNLIASMGLDPESDAFLINAKGIFQTNSKFYGKVLEKCPFSPPPGNYGSFLAEEYDPKGREVISVYTHFDKLDYALVLVKPRSVILKTWFTLKSEMFFIFTISTIVIILVIIKLTDVVVKNVQKADERRELAYRELEHSQKLSSIGRLAAGVAHEINNPLAIINEKAGLMKDLIEYHGQFKEQAKFLELTASIQHSVERCKTITHRLLGFARRMEVQFELLNVNDVIKEVLGFLGKEYLYRNIDIRLQLSADLPQISADMGQIQQVFLNIITNALAAVEDGGLVAITTWDKDADTVGVSIRDNGCGMSAETLSHIFEPFFTTKKGYGTGLGLPITYGIVKKLGGDIKVESKKGEGTTFSVFLLKTPPSTTGELP</sequence>
<keyword evidence="4" id="KW-0808">Transferase</keyword>
<evidence type="ECO:0000259" key="10">
    <source>
        <dbReference type="PROSITE" id="PS50109"/>
    </source>
</evidence>
<dbReference type="PROSITE" id="PS50109">
    <property type="entry name" value="HIS_KIN"/>
    <property type="match status" value="1"/>
</dbReference>
<keyword evidence="6 11" id="KW-0418">Kinase</keyword>
<comment type="caution">
    <text evidence="11">The sequence shown here is derived from an EMBL/GenBank/DDBJ whole genome shotgun (WGS) entry which is preliminary data.</text>
</comment>
<dbReference type="Pfam" id="PF02518">
    <property type="entry name" value="HATPase_c"/>
    <property type="match status" value="1"/>
</dbReference>
<dbReference type="SUPFAM" id="SSF47384">
    <property type="entry name" value="Homodimeric domain of signal transducing histidine kinase"/>
    <property type="match status" value="1"/>
</dbReference>
<keyword evidence="7" id="KW-0067">ATP-binding</keyword>
<evidence type="ECO:0000256" key="3">
    <source>
        <dbReference type="ARBA" id="ARBA00022553"/>
    </source>
</evidence>
<evidence type="ECO:0000256" key="6">
    <source>
        <dbReference type="ARBA" id="ARBA00022777"/>
    </source>
</evidence>
<reference evidence="11 12" key="1">
    <citation type="submission" date="2020-08" db="EMBL/GenBank/DDBJ databases">
        <title>Bridging the membrane lipid divide: bacteria of the FCB group superphylum have the potential to synthesize archaeal ether lipids.</title>
        <authorList>
            <person name="Villanueva L."/>
            <person name="Von Meijenfeldt F.A.B."/>
            <person name="Westbye A.B."/>
            <person name="Yadav S."/>
            <person name="Hopmans E.C."/>
            <person name="Dutilh B.E."/>
            <person name="Sinninghe Damste J.S."/>
        </authorList>
    </citation>
    <scope>NUCLEOTIDE SEQUENCE [LARGE SCALE GENOMIC DNA]</scope>
    <source>
        <strain evidence="11">NIOZ-UU30</strain>
    </source>
</reference>
<protein>
    <recommendedName>
        <fullName evidence="2">histidine kinase</fullName>
        <ecNumber evidence="2">2.7.13.3</ecNumber>
    </recommendedName>
</protein>
<keyword evidence="9" id="KW-0472">Membrane</keyword>
<dbReference type="SMART" id="SM00387">
    <property type="entry name" value="HATPase_c"/>
    <property type="match status" value="1"/>
</dbReference>
<evidence type="ECO:0000256" key="5">
    <source>
        <dbReference type="ARBA" id="ARBA00022741"/>
    </source>
</evidence>
<dbReference type="Proteomes" id="UP000603434">
    <property type="component" value="Unassembled WGS sequence"/>
</dbReference>
<accession>A0A8J6NN79</accession>
<feature type="domain" description="Histidine kinase" evidence="10">
    <location>
        <begin position="354"/>
        <end position="569"/>
    </location>
</feature>
<feature type="transmembrane region" description="Helical" evidence="9">
    <location>
        <begin position="34"/>
        <end position="54"/>
    </location>
</feature>
<evidence type="ECO:0000313" key="11">
    <source>
        <dbReference type="EMBL" id="MBC8361905.1"/>
    </source>
</evidence>
<keyword evidence="9" id="KW-0812">Transmembrane</keyword>
<dbReference type="GO" id="GO:0005524">
    <property type="term" value="F:ATP binding"/>
    <property type="evidence" value="ECO:0007669"/>
    <property type="project" value="UniProtKB-KW"/>
</dbReference>
<dbReference type="InterPro" id="IPR003661">
    <property type="entry name" value="HisK_dim/P_dom"/>
</dbReference>
<evidence type="ECO:0000256" key="8">
    <source>
        <dbReference type="ARBA" id="ARBA00023012"/>
    </source>
</evidence>
<dbReference type="InterPro" id="IPR003594">
    <property type="entry name" value="HATPase_dom"/>
</dbReference>
<evidence type="ECO:0000256" key="9">
    <source>
        <dbReference type="SAM" id="Phobius"/>
    </source>
</evidence>
<organism evidence="11 12">
    <name type="scientific">Candidatus Desulfatibia profunda</name>
    <dbReference type="NCBI Taxonomy" id="2841695"/>
    <lineage>
        <taxon>Bacteria</taxon>
        <taxon>Pseudomonadati</taxon>
        <taxon>Thermodesulfobacteriota</taxon>
        <taxon>Desulfobacteria</taxon>
        <taxon>Desulfobacterales</taxon>
        <taxon>Desulfobacterales incertae sedis</taxon>
        <taxon>Candidatus Desulfatibia</taxon>
    </lineage>
</organism>
<dbReference type="Gene3D" id="3.30.565.10">
    <property type="entry name" value="Histidine kinase-like ATPase, C-terminal domain"/>
    <property type="match status" value="1"/>
</dbReference>
<dbReference type="EC" id="2.7.13.3" evidence="2"/>
<dbReference type="Gene3D" id="1.10.287.130">
    <property type="match status" value="1"/>
</dbReference>
<gene>
    <name evidence="11" type="ORF">H8E23_10950</name>
</gene>
<keyword evidence="3" id="KW-0597">Phosphoprotein</keyword>
<keyword evidence="9" id="KW-1133">Transmembrane helix</keyword>
<dbReference type="AlphaFoldDB" id="A0A8J6NN79"/>
<feature type="transmembrane region" description="Helical" evidence="9">
    <location>
        <begin position="299"/>
        <end position="322"/>
    </location>
</feature>
<evidence type="ECO:0000256" key="7">
    <source>
        <dbReference type="ARBA" id="ARBA00022840"/>
    </source>
</evidence>
<evidence type="ECO:0000256" key="1">
    <source>
        <dbReference type="ARBA" id="ARBA00000085"/>
    </source>
</evidence>
<dbReference type="InterPro" id="IPR036890">
    <property type="entry name" value="HATPase_C_sf"/>
</dbReference>
<dbReference type="EMBL" id="JACNJH010000159">
    <property type="protein sequence ID" value="MBC8361905.1"/>
    <property type="molecule type" value="Genomic_DNA"/>
</dbReference>
<dbReference type="InterPro" id="IPR004358">
    <property type="entry name" value="Sig_transdc_His_kin-like_C"/>
</dbReference>
<dbReference type="PANTHER" id="PTHR43065:SF46">
    <property type="entry name" value="C4-DICARBOXYLATE TRANSPORT SENSOR PROTEIN DCTB"/>
    <property type="match status" value="1"/>
</dbReference>
<dbReference type="GO" id="GO:0000155">
    <property type="term" value="F:phosphorelay sensor kinase activity"/>
    <property type="evidence" value="ECO:0007669"/>
    <property type="project" value="InterPro"/>
</dbReference>
<dbReference type="SUPFAM" id="SSF55874">
    <property type="entry name" value="ATPase domain of HSP90 chaperone/DNA topoisomerase II/histidine kinase"/>
    <property type="match status" value="1"/>
</dbReference>
<evidence type="ECO:0000256" key="4">
    <source>
        <dbReference type="ARBA" id="ARBA00022679"/>
    </source>
</evidence>
<dbReference type="InterPro" id="IPR036097">
    <property type="entry name" value="HisK_dim/P_sf"/>
</dbReference>
<dbReference type="InterPro" id="IPR005467">
    <property type="entry name" value="His_kinase_dom"/>
</dbReference>
<keyword evidence="8" id="KW-0902">Two-component regulatory system</keyword>